<dbReference type="InterPro" id="IPR004017">
    <property type="entry name" value="Cys_rich_dom"/>
</dbReference>
<evidence type="ECO:0000313" key="3">
    <source>
        <dbReference type="EMBL" id="RFA98970.1"/>
    </source>
</evidence>
<dbReference type="InterPro" id="IPR051460">
    <property type="entry name" value="HdrC_iron-sulfur_subunit"/>
</dbReference>
<name>A0A371QUA7_9CREN</name>
<dbReference type="Proteomes" id="UP000257123">
    <property type="component" value="Unassembled WGS sequence"/>
</dbReference>
<comment type="caution">
    <text evidence="2">The sequence shown here is derived from an EMBL/GenBank/DDBJ whole genome shotgun (WGS) entry which is preliminary data.</text>
</comment>
<dbReference type="EMBL" id="NMUE01000072">
    <property type="protein sequence ID" value="RFA93050.1"/>
    <property type="molecule type" value="Genomic_DNA"/>
</dbReference>
<protein>
    <submittedName>
        <fullName evidence="2">Fe-S oxidoreductase</fullName>
    </submittedName>
</protein>
<gene>
    <name evidence="2" type="ORF">CGL51_13585</name>
    <name evidence="3" type="ORF">CGL52_06125</name>
</gene>
<dbReference type="RefSeq" id="WP_116422090.1">
    <property type="nucleotide sequence ID" value="NZ_NMUE01000072.1"/>
</dbReference>
<dbReference type="PANTHER" id="PTHR43255">
    <property type="entry name" value="IRON-SULFUR-BINDING OXIDOREDUCTASE FADF-RELATED-RELATED"/>
    <property type="match status" value="1"/>
</dbReference>
<sequence length="309" mass="34399">MEPSLNWLFKLRDLIVSSLQERKLPLPVDRELCNKWQEGLPSRGVKRVFYTSCMYQLAPAIYKAVESLEKFGVAKGGVTARLAAVGAKLLGGVVLRPEREDLERSYTIVRSIYTALFNSGVEIGYLPDEPYSGALLYELGFIDDFAKYASEVYAYFKEKGVREVVTIDPHTHYILEKIYPEYVPNFDLKVTSYLDLIDPSRVRVKISGFTIHDSCLYARYLGKYGKIRELLSKGSPAEDPYITGVETAGCCGGPVESILPELAKKIALGRAKKLASLSRVVVATCPICMVNLSRTGVVEVKHLAEAVEL</sequence>
<organism evidence="2 5">
    <name type="scientific">Pyrobaculum aerophilum</name>
    <dbReference type="NCBI Taxonomy" id="13773"/>
    <lineage>
        <taxon>Archaea</taxon>
        <taxon>Thermoproteota</taxon>
        <taxon>Thermoprotei</taxon>
        <taxon>Thermoproteales</taxon>
        <taxon>Thermoproteaceae</taxon>
        <taxon>Pyrobaculum</taxon>
    </lineage>
</organism>
<accession>A0A371QUA7</accession>
<feature type="domain" description="Cysteine-rich" evidence="1">
    <location>
        <begin position="210"/>
        <end position="292"/>
    </location>
</feature>
<dbReference type="PANTHER" id="PTHR43255:SF2">
    <property type="entry name" value="HETERODISULFIDE REDUCTASE RELATED PROTEIN"/>
    <property type="match status" value="1"/>
</dbReference>
<evidence type="ECO:0000313" key="2">
    <source>
        <dbReference type="EMBL" id="RFA93050.1"/>
    </source>
</evidence>
<reference evidence="4 5" key="1">
    <citation type="submission" date="2017-07" db="EMBL/GenBank/DDBJ databases">
        <title>Draft genome sequence of aerobic hyperthermophilic archaea, Pyrobaculum aerophilum YKB31 and YKB32.</title>
        <authorList>
            <person name="Mochizuki T."/>
            <person name="Berliner A.J."/>
            <person name="Yoshida-Takashima Y."/>
            <person name="Takaki Y."/>
            <person name="Nunoura T."/>
            <person name="Takai K."/>
        </authorList>
    </citation>
    <scope>NUCLEOTIDE SEQUENCE [LARGE SCALE GENOMIC DNA]</scope>
    <source>
        <strain evidence="2 5">YKB31</strain>
        <strain evidence="3 4">YKB32</strain>
    </source>
</reference>
<dbReference type="OrthoDB" id="42878at2157"/>
<dbReference type="EMBL" id="NMUF01000013">
    <property type="protein sequence ID" value="RFA98970.1"/>
    <property type="molecule type" value="Genomic_DNA"/>
</dbReference>
<dbReference type="GO" id="GO:0016491">
    <property type="term" value="F:oxidoreductase activity"/>
    <property type="evidence" value="ECO:0007669"/>
    <property type="project" value="UniProtKB-ARBA"/>
</dbReference>
<dbReference type="GO" id="GO:0005886">
    <property type="term" value="C:plasma membrane"/>
    <property type="evidence" value="ECO:0007669"/>
    <property type="project" value="TreeGrafter"/>
</dbReference>
<evidence type="ECO:0000313" key="5">
    <source>
        <dbReference type="Proteomes" id="UP000257123"/>
    </source>
</evidence>
<proteinExistence type="predicted"/>
<evidence type="ECO:0000259" key="1">
    <source>
        <dbReference type="Pfam" id="PF02754"/>
    </source>
</evidence>
<dbReference type="Proteomes" id="UP000256877">
    <property type="component" value="Unassembled WGS sequence"/>
</dbReference>
<evidence type="ECO:0000313" key="4">
    <source>
        <dbReference type="Proteomes" id="UP000256877"/>
    </source>
</evidence>
<dbReference type="Pfam" id="PF02754">
    <property type="entry name" value="CCG"/>
    <property type="match status" value="1"/>
</dbReference>
<dbReference type="AlphaFoldDB" id="A0A371QUA7"/>